<dbReference type="SUPFAM" id="SSF56801">
    <property type="entry name" value="Acetyl-CoA synthetase-like"/>
    <property type="match status" value="1"/>
</dbReference>
<dbReference type="PROSITE" id="PS00455">
    <property type="entry name" value="AMP_BINDING"/>
    <property type="match status" value="1"/>
</dbReference>
<dbReference type="PANTHER" id="PTHR42921">
    <property type="entry name" value="ACETOACETYL-COA SYNTHETASE"/>
    <property type="match status" value="1"/>
</dbReference>
<feature type="domain" description="AMP-dependent synthetase/ligase" evidence="2">
    <location>
        <begin position="113"/>
        <end position="466"/>
    </location>
</feature>
<gene>
    <name evidence="4" type="ORF">Z520_04965</name>
</gene>
<dbReference type="PANTHER" id="PTHR42921:SF4">
    <property type="entry name" value="ACETOACETYL-COA SYNTHASE (AFU_ORTHOLOGUE AFUA_8G04770)"/>
    <property type="match status" value="1"/>
</dbReference>
<accession>A0A0D2K8D5</accession>
<evidence type="ECO:0000313" key="4">
    <source>
        <dbReference type="EMBL" id="KIX99389.1"/>
    </source>
</evidence>
<dbReference type="VEuPathDB" id="FungiDB:Z520_04965"/>
<dbReference type="InterPro" id="IPR045851">
    <property type="entry name" value="AMP-bd_C_sf"/>
</dbReference>
<dbReference type="GeneID" id="27710711"/>
<evidence type="ECO:0000313" key="5">
    <source>
        <dbReference type="Proteomes" id="UP000053411"/>
    </source>
</evidence>
<keyword evidence="5" id="KW-1185">Reference proteome</keyword>
<evidence type="ECO:0000259" key="3">
    <source>
        <dbReference type="Pfam" id="PF16177"/>
    </source>
</evidence>
<name>A0A0D2K8D5_9EURO</name>
<dbReference type="InterPro" id="IPR020845">
    <property type="entry name" value="AMP-binding_CS"/>
</dbReference>
<dbReference type="STRING" id="1442371.A0A0D2K8D5"/>
<protein>
    <submittedName>
        <fullName evidence="4">Uncharacterized protein</fullName>
    </submittedName>
</protein>
<dbReference type="Pfam" id="PF16177">
    <property type="entry name" value="ACAS_N"/>
    <property type="match status" value="1"/>
</dbReference>
<proteinExistence type="inferred from homology"/>
<dbReference type="EMBL" id="KN848069">
    <property type="protein sequence ID" value="KIX99389.1"/>
    <property type="molecule type" value="Genomic_DNA"/>
</dbReference>
<dbReference type="RefSeq" id="XP_016633512.1">
    <property type="nucleotide sequence ID" value="XM_016775469.1"/>
</dbReference>
<comment type="similarity">
    <text evidence="1">Belongs to the ATP-dependent AMP-binding enzyme family.</text>
</comment>
<evidence type="ECO:0000256" key="1">
    <source>
        <dbReference type="ARBA" id="ARBA00006432"/>
    </source>
</evidence>
<dbReference type="InterPro" id="IPR005914">
    <property type="entry name" value="Acac_CoA_synth"/>
</dbReference>
<dbReference type="InterPro" id="IPR000873">
    <property type="entry name" value="AMP-dep_synth/lig_dom"/>
</dbReference>
<dbReference type="InterPro" id="IPR032387">
    <property type="entry name" value="ACAS_N"/>
</dbReference>
<dbReference type="OrthoDB" id="10253869at2759"/>
<dbReference type="Proteomes" id="UP000053411">
    <property type="component" value="Unassembled WGS sequence"/>
</dbReference>
<evidence type="ECO:0000259" key="2">
    <source>
        <dbReference type="Pfam" id="PF00501"/>
    </source>
</evidence>
<dbReference type="InterPro" id="IPR042099">
    <property type="entry name" value="ANL_N_sf"/>
</dbReference>
<reference evidence="4 5" key="1">
    <citation type="submission" date="2015-01" db="EMBL/GenBank/DDBJ databases">
        <title>The Genome Sequence of Fonsecaea multimorphosa CBS 102226.</title>
        <authorList>
            <consortium name="The Broad Institute Genomics Platform"/>
            <person name="Cuomo C."/>
            <person name="de Hoog S."/>
            <person name="Gorbushina A."/>
            <person name="Stielow B."/>
            <person name="Teixiera M."/>
            <person name="Abouelleil A."/>
            <person name="Chapman S.B."/>
            <person name="Priest M."/>
            <person name="Young S.K."/>
            <person name="Wortman J."/>
            <person name="Nusbaum C."/>
            <person name="Birren B."/>
        </authorList>
    </citation>
    <scope>NUCLEOTIDE SEQUENCE [LARGE SCALE GENOMIC DNA]</scope>
    <source>
        <strain evidence="4 5">CBS 102226</strain>
    </source>
</reference>
<organism evidence="4 5">
    <name type="scientific">Fonsecaea multimorphosa CBS 102226</name>
    <dbReference type="NCBI Taxonomy" id="1442371"/>
    <lineage>
        <taxon>Eukaryota</taxon>
        <taxon>Fungi</taxon>
        <taxon>Dikarya</taxon>
        <taxon>Ascomycota</taxon>
        <taxon>Pezizomycotina</taxon>
        <taxon>Eurotiomycetes</taxon>
        <taxon>Chaetothyriomycetidae</taxon>
        <taxon>Chaetothyriales</taxon>
        <taxon>Herpotrichiellaceae</taxon>
        <taxon>Fonsecaea</taxon>
    </lineage>
</organism>
<dbReference type="Gene3D" id="3.30.300.30">
    <property type="match status" value="1"/>
</dbReference>
<dbReference type="GO" id="GO:0006629">
    <property type="term" value="P:lipid metabolic process"/>
    <property type="evidence" value="ECO:0007669"/>
    <property type="project" value="InterPro"/>
</dbReference>
<dbReference type="AlphaFoldDB" id="A0A0D2K8D5"/>
<dbReference type="Pfam" id="PF00501">
    <property type="entry name" value="AMP-binding"/>
    <property type="match status" value="1"/>
</dbReference>
<feature type="domain" description="Acetyl-coenzyme A synthetase N-terminal" evidence="3">
    <location>
        <begin position="35"/>
        <end position="92"/>
    </location>
</feature>
<dbReference type="Gene3D" id="3.40.50.12780">
    <property type="entry name" value="N-terminal domain of ligase-like"/>
    <property type="match status" value="1"/>
</dbReference>
<dbReference type="NCBIfam" id="TIGR01217">
    <property type="entry name" value="ac_ac_CoA_syn"/>
    <property type="match status" value="1"/>
</dbReference>
<dbReference type="GO" id="GO:0030729">
    <property type="term" value="F:acetoacetate-CoA ligase activity"/>
    <property type="evidence" value="ECO:0007669"/>
    <property type="project" value="InterPro"/>
</dbReference>
<sequence length="666" mass="73973">MAPELVYLPPPGLETNFDVFRKRINSELGLSMQDYHDLHQFSVGRPNDFWMALWRFMGIKASVHPTKAVDESLSIDQFPPFFEDARLNYAENLLCRSDEGVAIRYLCEESLETPRDVTWKALNEKVRTTSDAMRSSKVSTGDVVCIIGGSSPESLAIWLATASVGAIVSGFATDAGERVLLDRMGQVCPKIIFAESSYQYNGKRHVISDRITKVFSMIDKAPDAEVICISETVPSGWVPIEDFRRRGTGRPLRFEQVPFGHPLLIAFSSGTTGTPKGIVHSHGGLVVNGKKESLLHKNFGPDDVHYHYAGIGWVLWNIMISAMFCGTSVVLYDGSPFYPTPERQLAAVLGAGVTAWGAGPRYFSELQKAGVDPKPYAKNLKCILSAGAILTESQSKWLMEAFGPVCQMSFSGGTELCGNFLAGHIGMPGYAGEMTVKELGIDIDIFTPDGKPAKPGESGELVCRKPFPNMPVKFWNDPGKKRYTDSYFSTFPGVWRHGDYIRMNPETKGWVILGRSDGVLNPSGVRFGSGEIYSIIDQKFRDRVVDSICVGQQRAWDESERVFLFLKAAKGSNTVLLEKEIRGQIARDLSRRHVPQFMFWVQEIPYNANNKKLEIPLKKVLSEGSAGIMKLTCPAEEKAVLMQYLPFYEVEKLLVKDIATPMSARL</sequence>